<proteinExistence type="predicted"/>
<reference evidence="2" key="1">
    <citation type="journal article" date="2022" name="bioRxiv">
        <title>Sequencing and chromosome-scale assembly of the giantPleurodeles waltlgenome.</title>
        <authorList>
            <person name="Brown T."/>
            <person name="Elewa A."/>
            <person name="Iarovenko S."/>
            <person name="Subramanian E."/>
            <person name="Araus A.J."/>
            <person name="Petzold A."/>
            <person name="Susuki M."/>
            <person name="Suzuki K.-i.T."/>
            <person name="Hayashi T."/>
            <person name="Toyoda A."/>
            <person name="Oliveira C."/>
            <person name="Osipova E."/>
            <person name="Leigh N.D."/>
            <person name="Simon A."/>
            <person name="Yun M.H."/>
        </authorList>
    </citation>
    <scope>NUCLEOTIDE SEQUENCE</scope>
    <source>
        <strain evidence="2">20211129_DDA</strain>
        <tissue evidence="2">Liver</tissue>
    </source>
</reference>
<accession>A0AAV7VVH4</accession>
<dbReference type="Proteomes" id="UP001066276">
    <property type="component" value="Chromosome 2_1"/>
</dbReference>
<comment type="caution">
    <text evidence="2">The sequence shown here is derived from an EMBL/GenBank/DDBJ whole genome shotgun (WGS) entry which is preliminary data.</text>
</comment>
<evidence type="ECO:0000313" key="3">
    <source>
        <dbReference type="Proteomes" id="UP001066276"/>
    </source>
</evidence>
<evidence type="ECO:0000256" key="1">
    <source>
        <dbReference type="SAM" id="MobiDB-lite"/>
    </source>
</evidence>
<sequence>MAQVRLDFWEPRYGASQSGCDSTHALGGREEQFSTRRLGWWACDKRLPVRVGAPSGHRLEERARPGEVCLTSGEASGPGFGFQAVYPVAEGEPSTGRGAGFAELEHIEEESLDDEDEEEAEEVERRHRRTVQKEGTLDVSHEANLNAVQINRPVGGHPQVFVTENVPRVDVTIDLVNNVDTGACRAKGGIKWRNPTESGLTVQHRQDHREVVACIGANSRGSTYSWEPRGPHGEGGGRVDYPRARSKLWGPSESRVFWQLGHKEYGKRASLAYSAAAWWESRAGSQHVGTWPGTPEEPLWSSTRPCITAPDRMGCSGARYGVGPPIPCNMMPYLPLDAWGVGEPVAGELHIFNARALCWGDAALQYTTLTCHRDNRSHTPHCPVEGARETRGSPLPEGLTSTLKTQKGPGPDPMLETNLLLAQENLA</sequence>
<protein>
    <submittedName>
        <fullName evidence="2">Uncharacterized protein</fullName>
    </submittedName>
</protein>
<organism evidence="2 3">
    <name type="scientific">Pleurodeles waltl</name>
    <name type="common">Iberian ribbed newt</name>
    <dbReference type="NCBI Taxonomy" id="8319"/>
    <lineage>
        <taxon>Eukaryota</taxon>
        <taxon>Metazoa</taxon>
        <taxon>Chordata</taxon>
        <taxon>Craniata</taxon>
        <taxon>Vertebrata</taxon>
        <taxon>Euteleostomi</taxon>
        <taxon>Amphibia</taxon>
        <taxon>Batrachia</taxon>
        <taxon>Caudata</taxon>
        <taxon>Salamandroidea</taxon>
        <taxon>Salamandridae</taxon>
        <taxon>Pleurodelinae</taxon>
        <taxon>Pleurodeles</taxon>
    </lineage>
</organism>
<gene>
    <name evidence="2" type="ORF">NDU88_007826</name>
</gene>
<dbReference type="EMBL" id="JANPWB010000003">
    <property type="protein sequence ID" value="KAJ1204045.1"/>
    <property type="molecule type" value="Genomic_DNA"/>
</dbReference>
<keyword evidence="3" id="KW-1185">Reference proteome</keyword>
<feature type="region of interest" description="Disordered" evidence="1">
    <location>
        <begin position="377"/>
        <end position="413"/>
    </location>
</feature>
<evidence type="ECO:0000313" key="2">
    <source>
        <dbReference type="EMBL" id="KAJ1204045.1"/>
    </source>
</evidence>
<dbReference type="AlphaFoldDB" id="A0AAV7VVH4"/>
<name>A0AAV7VVH4_PLEWA</name>